<dbReference type="EMBL" id="CABVGP010000001">
    <property type="protein sequence ID" value="VVJ15985.1"/>
    <property type="molecule type" value="Genomic_DNA"/>
</dbReference>
<gene>
    <name evidence="2" type="ORF">AA23TX_01006</name>
</gene>
<organism evidence="2 3">
    <name type="scientific">Amycolatopsis camponoti</name>
    <dbReference type="NCBI Taxonomy" id="2606593"/>
    <lineage>
        <taxon>Bacteria</taxon>
        <taxon>Bacillati</taxon>
        <taxon>Actinomycetota</taxon>
        <taxon>Actinomycetes</taxon>
        <taxon>Pseudonocardiales</taxon>
        <taxon>Pseudonocardiaceae</taxon>
        <taxon>Amycolatopsis</taxon>
    </lineage>
</organism>
<protein>
    <submittedName>
        <fullName evidence="2">Uncharacterized protein</fullName>
    </submittedName>
</protein>
<feature type="region of interest" description="Disordered" evidence="1">
    <location>
        <begin position="193"/>
        <end position="232"/>
    </location>
</feature>
<feature type="region of interest" description="Disordered" evidence="1">
    <location>
        <begin position="1"/>
        <end position="141"/>
    </location>
</feature>
<feature type="compositionally biased region" description="Basic and acidic residues" evidence="1">
    <location>
        <begin position="88"/>
        <end position="127"/>
    </location>
</feature>
<evidence type="ECO:0000313" key="2">
    <source>
        <dbReference type="EMBL" id="VVJ15985.1"/>
    </source>
</evidence>
<dbReference type="Proteomes" id="UP000399805">
    <property type="component" value="Unassembled WGS sequence"/>
</dbReference>
<accession>A0A6I8LJU6</accession>
<name>A0A6I8LJU6_9PSEU</name>
<feature type="compositionally biased region" description="Basic and acidic residues" evidence="1">
    <location>
        <begin position="202"/>
        <end position="219"/>
    </location>
</feature>
<evidence type="ECO:0000313" key="3">
    <source>
        <dbReference type="Proteomes" id="UP000399805"/>
    </source>
</evidence>
<proteinExistence type="predicted"/>
<dbReference type="AlphaFoldDB" id="A0A6I8LJU6"/>
<reference evidence="2 3" key="1">
    <citation type="submission" date="2019-09" db="EMBL/GenBank/DDBJ databases">
        <authorList>
            <person name="Leyn A S."/>
        </authorList>
    </citation>
    <scope>NUCLEOTIDE SEQUENCE [LARGE SCALE GENOMIC DNA]</scope>
    <source>
        <strain evidence="2">AA231_1</strain>
    </source>
</reference>
<feature type="compositionally biased region" description="Basic and acidic residues" evidence="1">
    <location>
        <begin position="66"/>
        <end position="80"/>
    </location>
</feature>
<evidence type="ECO:0000256" key="1">
    <source>
        <dbReference type="SAM" id="MobiDB-lite"/>
    </source>
</evidence>
<sequence length="232" mass="24531">MEGEVVDRPETRRDDLPRPAGEREPDQRAAVQVGHPDRAVVDLDPVGAEAAHRRERFAGGEGGDASARHPPDRGAERVGDEEVAGGRVARDAVLEPGRRQRGDLDRRGAGTDPVEAGRRGAGRDRDVQVAAGRPDDAAEEQFLVDDGDVAVIRHRDAGEDADASAGRDPADFAGVGEGQVRGAVGLQGDVLRLLPGGEVEGNDPRRRERGRGRQGERGGRGQHGADLLDAQG</sequence>
<keyword evidence="3" id="KW-1185">Reference proteome</keyword>
<feature type="region of interest" description="Disordered" evidence="1">
    <location>
        <begin position="155"/>
        <end position="174"/>
    </location>
</feature>
<feature type="compositionally biased region" description="Basic and acidic residues" evidence="1">
    <location>
        <begin position="1"/>
        <end position="27"/>
    </location>
</feature>